<evidence type="ECO:0000313" key="1">
    <source>
        <dbReference type="EMBL" id="JAI03947.1"/>
    </source>
</evidence>
<dbReference type="EMBL" id="GBXM01004631">
    <property type="protein sequence ID" value="JAI03947.1"/>
    <property type="molecule type" value="Transcribed_RNA"/>
</dbReference>
<reference evidence="1" key="1">
    <citation type="submission" date="2014-11" db="EMBL/GenBank/DDBJ databases">
        <authorList>
            <person name="Amaro Gonzalez C."/>
        </authorList>
    </citation>
    <scope>NUCLEOTIDE SEQUENCE</scope>
</reference>
<dbReference type="AlphaFoldDB" id="A0A0E9XNF0"/>
<sequence>MHMHVHTHRHTHYMCWGGWELDCYFIHRSVNLRNYMNACVSVLSASI</sequence>
<protein>
    <submittedName>
        <fullName evidence="1">Uncharacterized protein</fullName>
    </submittedName>
</protein>
<accession>A0A0E9XNF0</accession>
<name>A0A0E9XNF0_ANGAN</name>
<proteinExistence type="predicted"/>
<organism evidence="1">
    <name type="scientific">Anguilla anguilla</name>
    <name type="common">European freshwater eel</name>
    <name type="synonym">Muraena anguilla</name>
    <dbReference type="NCBI Taxonomy" id="7936"/>
    <lineage>
        <taxon>Eukaryota</taxon>
        <taxon>Metazoa</taxon>
        <taxon>Chordata</taxon>
        <taxon>Craniata</taxon>
        <taxon>Vertebrata</taxon>
        <taxon>Euteleostomi</taxon>
        <taxon>Actinopterygii</taxon>
        <taxon>Neopterygii</taxon>
        <taxon>Teleostei</taxon>
        <taxon>Anguilliformes</taxon>
        <taxon>Anguillidae</taxon>
        <taxon>Anguilla</taxon>
    </lineage>
</organism>
<reference evidence="1" key="2">
    <citation type="journal article" date="2015" name="Fish Shellfish Immunol.">
        <title>Early steps in the European eel (Anguilla anguilla)-Vibrio vulnificus interaction in the gills: Role of the RtxA13 toxin.</title>
        <authorList>
            <person name="Callol A."/>
            <person name="Pajuelo D."/>
            <person name="Ebbesson L."/>
            <person name="Teles M."/>
            <person name="MacKenzie S."/>
            <person name="Amaro C."/>
        </authorList>
    </citation>
    <scope>NUCLEOTIDE SEQUENCE</scope>
</reference>